<evidence type="ECO:0000256" key="5">
    <source>
        <dbReference type="ARBA" id="ARBA00022692"/>
    </source>
</evidence>
<feature type="compositionally biased region" description="Low complexity" evidence="9">
    <location>
        <begin position="1"/>
        <end position="27"/>
    </location>
</feature>
<comment type="subcellular location">
    <subcellularLocation>
        <location evidence="2">Mitochondrion membrane</location>
    </subcellularLocation>
</comment>
<evidence type="ECO:0000256" key="3">
    <source>
        <dbReference type="ARBA" id="ARBA00009366"/>
    </source>
</evidence>
<feature type="compositionally biased region" description="Polar residues" evidence="9">
    <location>
        <begin position="186"/>
        <end position="200"/>
    </location>
</feature>
<feature type="region of interest" description="Disordered" evidence="9">
    <location>
        <begin position="180"/>
        <end position="200"/>
    </location>
</feature>
<comment type="subunit">
    <text evidence="4">Associates with the respiratory chain complex III/complex IV supercomplex.</text>
</comment>
<proteinExistence type="inferred from homology"/>
<evidence type="ECO:0000256" key="1">
    <source>
        <dbReference type="ARBA" id="ARBA00002584"/>
    </source>
</evidence>
<evidence type="ECO:0000256" key="7">
    <source>
        <dbReference type="ARBA" id="ARBA00023128"/>
    </source>
</evidence>
<evidence type="ECO:0000256" key="4">
    <source>
        <dbReference type="ARBA" id="ARBA00011565"/>
    </source>
</evidence>
<dbReference type="PANTHER" id="PTHR12297:SF3">
    <property type="entry name" value="HIG1 DOMAIN FAMILY MEMBER 1A"/>
    <property type="match status" value="1"/>
</dbReference>
<keyword evidence="6 10" id="KW-1133">Transmembrane helix</keyword>
<dbReference type="PANTHER" id="PTHR12297">
    <property type="entry name" value="HYPOXIA-INDUCBILE GENE 1 HIG1 -RELATED"/>
    <property type="match status" value="1"/>
</dbReference>
<evidence type="ECO:0000256" key="6">
    <source>
        <dbReference type="ARBA" id="ARBA00022989"/>
    </source>
</evidence>
<name>A0AAN6EQM8_EXODE</name>
<feature type="region of interest" description="Disordered" evidence="9">
    <location>
        <begin position="1"/>
        <end position="29"/>
    </location>
</feature>
<dbReference type="EMBL" id="JAJGCB010000013">
    <property type="protein sequence ID" value="KAJ8989538.1"/>
    <property type="molecule type" value="Genomic_DNA"/>
</dbReference>
<protein>
    <submittedName>
        <fullName evidence="12">Respiratory supercomplex factor 1, mitochondrial</fullName>
    </submittedName>
</protein>
<organism evidence="12 13">
    <name type="scientific">Exophiala dermatitidis</name>
    <name type="common">Black yeast-like fungus</name>
    <name type="synonym">Wangiella dermatitidis</name>
    <dbReference type="NCBI Taxonomy" id="5970"/>
    <lineage>
        <taxon>Eukaryota</taxon>
        <taxon>Fungi</taxon>
        <taxon>Dikarya</taxon>
        <taxon>Ascomycota</taxon>
        <taxon>Pezizomycotina</taxon>
        <taxon>Eurotiomycetes</taxon>
        <taxon>Chaetothyriomycetidae</taxon>
        <taxon>Chaetothyriales</taxon>
        <taxon>Herpotrichiellaceae</taxon>
        <taxon>Exophiala</taxon>
    </lineage>
</organism>
<evidence type="ECO:0000256" key="8">
    <source>
        <dbReference type="ARBA" id="ARBA00023136"/>
    </source>
</evidence>
<evidence type="ECO:0000256" key="9">
    <source>
        <dbReference type="SAM" id="MobiDB-lite"/>
    </source>
</evidence>
<evidence type="ECO:0000313" key="12">
    <source>
        <dbReference type="EMBL" id="KAJ8989538.1"/>
    </source>
</evidence>
<reference evidence="12" key="1">
    <citation type="submission" date="2023-01" db="EMBL/GenBank/DDBJ databases">
        <title>Exophiala dermititidis isolated from Cystic Fibrosis Patient.</title>
        <authorList>
            <person name="Kurbessoian T."/>
            <person name="Crocker A."/>
            <person name="Murante D."/>
            <person name="Hogan D.A."/>
            <person name="Stajich J.E."/>
        </authorList>
    </citation>
    <scope>NUCLEOTIDE SEQUENCE</scope>
    <source>
        <strain evidence="12">Ex8</strain>
    </source>
</reference>
<gene>
    <name evidence="12" type="primary">RCF1</name>
    <name evidence="12" type="ORF">HRR80_006265</name>
</gene>
<dbReference type="Gene3D" id="6.10.140.1320">
    <property type="match status" value="1"/>
</dbReference>
<dbReference type="GO" id="GO:0031966">
    <property type="term" value="C:mitochondrial membrane"/>
    <property type="evidence" value="ECO:0007669"/>
    <property type="project" value="UniProtKB-SubCell"/>
</dbReference>
<evidence type="ECO:0000256" key="2">
    <source>
        <dbReference type="ARBA" id="ARBA00004325"/>
    </source>
</evidence>
<evidence type="ECO:0000259" key="11">
    <source>
        <dbReference type="PROSITE" id="PS51503"/>
    </source>
</evidence>
<evidence type="ECO:0000256" key="10">
    <source>
        <dbReference type="SAM" id="Phobius"/>
    </source>
</evidence>
<comment type="caution">
    <text evidence="12">The sequence shown here is derived from an EMBL/GenBank/DDBJ whole genome shotgun (WGS) entry which is preliminary data.</text>
</comment>
<dbReference type="AlphaFoldDB" id="A0AAN6EQM8"/>
<dbReference type="PROSITE" id="PS51503">
    <property type="entry name" value="HIG1"/>
    <property type="match status" value="1"/>
</dbReference>
<feature type="domain" description="HIG1" evidence="11">
    <location>
        <begin position="24"/>
        <end position="115"/>
    </location>
</feature>
<keyword evidence="5 10" id="KW-0812">Transmembrane</keyword>
<dbReference type="InterPro" id="IPR050355">
    <property type="entry name" value="RCF1"/>
</dbReference>
<dbReference type="InterPro" id="IPR007667">
    <property type="entry name" value="Hypoxia_induced_domain"/>
</dbReference>
<dbReference type="Proteomes" id="UP001161757">
    <property type="component" value="Unassembled WGS sequence"/>
</dbReference>
<dbReference type="GO" id="GO:0097250">
    <property type="term" value="P:mitochondrial respirasome assembly"/>
    <property type="evidence" value="ECO:0007669"/>
    <property type="project" value="TreeGrafter"/>
</dbReference>
<accession>A0AAN6EQM8</accession>
<keyword evidence="8 10" id="KW-0472">Membrane</keyword>
<dbReference type="Pfam" id="PF04588">
    <property type="entry name" value="HIG_1_N"/>
    <property type="match status" value="1"/>
</dbReference>
<comment type="similarity">
    <text evidence="3">Belongs to the RCF1 family.</text>
</comment>
<evidence type="ECO:0000313" key="13">
    <source>
        <dbReference type="Proteomes" id="UP001161757"/>
    </source>
</evidence>
<feature type="transmembrane region" description="Helical" evidence="10">
    <location>
        <begin position="87"/>
        <end position="104"/>
    </location>
</feature>
<keyword evidence="7" id="KW-0496">Mitochondrion</keyword>
<comment type="function">
    <text evidence="1">Cytochrome c oxidase subunit which plays a role in assembly of respiratory supercomplexes.</text>
</comment>
<sequence length="233" mass="26729">MSNSNPFPPSSSSNEPSPLSSSPVPLSFDTEPEFFEESRSQKLWRKLRQEPLIPLGCAATCYALYMASKSMRAGDHHQTNRMFRARIYAQGFTLLALVAGSIFYKDERIKRKAFEAALEEKKNAEKRDRWLKELEARDREDQEWRAKIQASTKLGADHANLEDTVDKVKDTVDKAKNVDRELSQVEAEQSPPSTNKNKSSWQFWNKSVREEVNAQGWGPGSWAKRTGDAWRRF</sequence>